<feature type="chain" id="PRO_5046690918" evidence="3">
    <location>
        <begin position="27"/>
        <end position="486"/>
    </location>
</feature>
<keyword evidence="6" id="KW-1185">Reference proteome</keyword>
<evidence type="ECO:0000256" key="2">
    <source>
        <dbReference type="RuleBase" id="RU361173"/>
    </source>
</evidence>
<comment type="similarity">
    <text evidence="2">Belongs to the polysaccharide lyase 1 family.</text>
</comment>
<keyword evidence="3" id="KW-0732">Signal</keyword>
<comment type="subcellular location">
    <subcellularLocation>
        <location evidence="2">Secreted</location>
    </subcellularLocation>
</comment>
<dbReference type="PANTHER" id="PTHR31683:SF18">
    <property type="entry name" value="PECTATE LYASE 21-RELATED"/>
    <property type="match status" value="1"/>
</dbReference>
<dbReference type="InterPro" id="IPR045032">
    <property type="entry name" value="PEL"/>
</dbReference>
<dbReference type="SUPFAM" id="SSF51126">
    <property type="entry name" value="Pectin lyase-like"/>
    <property type="match status" value="1"/>
</dbReference>
<evidence type="ECO:0000256" key="3">
    <source>
        <dbReference type="SAM" id="SignalP"/>
    </source>
</evidence>
<reference evidence="6" key="1">
    <citation type="journal article" date="2019" name="Int. J. Syst. Evol. Microbiol.">
        <title>The Global Catalogue of Microorganisms (GCM) 10K type strain sequencing project: providing services to taxonomists for standard genome sequencing and annotation.</title>
        <authorList>
            <consortium name="The Broad Institute Genomics Platform"/>
            <consortium name="The Broad Institute Genome Sequencing Center for Infectious Disease"/>
            <person name="Wu L."/>
            <person name="Ma J."/>
        </authorList>
    </citation>
    <scope>NUCLEOTIDE SEQUENCE [LARGE SCALE GENOMIC DNA]</scope>
    <source>
        <strain evidence="6">JCM 18715</strain>
    </source>
</reference>
<keyword evidence="2" id="KW-0119">Carbohydrate metabolism</keyword>
<dbReference type="EMBL" id="BAABLD010000010">
    <property type="protein sequence ID" value="GAA5168102.1"/>
    <property type="molecule type" value="Genomic_DNA"/>
</dbReference>
<dbReference type="InterPro" id="IPR011050">
    <property type="entry name" value="Pectin_lyase_fold/virulence"/>
</dbReference>
<dbReference type="Proteomes" id="UP001500547">
    <property type="component" value="Unassembled WGS sequence"/>
</dbReference>
<name>A0ABP9QVH1_9RHOO</name>
<proteinExistence type="inferred from homology"/>
<feature type="domain" description="Pectate lyase" evidence="4">
    <location>
        <begin position="122"/>
        <end position="412"/>
    </location>
</feature>
<gene>
    <name evidence="5" type="ORF">GCM10025770_27600</name>
</gene>
<dbReference type="RefSeq" id="WP_345533675.1">
    <property type="nucleotide sequence ID" value="NZ_BAABLD010000010.1"/>
</dbReference>
<feature type="signal peptide" evidence="3">
    <location>
        <begin position="1"/>
        <end position="26"/>
    </location>
</feature>
<comment type="caution">
    <text evidence="5">The sequence shown here is derived from an EMBL/GenBank/DDBJ whole genome shotgun (WGS) entry which is preliminary data.</text>
</comment>
<evidence type="ECO:0000313" key="6">
    <source>
        <dbReference type="Proteomes" id="UP001500547"/>
    </source>
</evidence>
<protein>
    <submittedName>
        <fullName evidence="5">Pectate lyase</fullName>
    </submittedName>
</protein>
<evidence type="ECO:0000259" key="4">
    <source>
        <dbReference type="SMART" id="SM00656"/>
    </source>
</evidence>
<dbReference type="Gene3D" id="2.160.20.10">
    <property type="entry name" value="Single-stranded right-handed beta-helix, Pectin lyase-like"/>
    <property type="match status" value="1"/>
</dbReference>
<dbReference type="InterPro" id="IPR012334">
    <property type="entry name" value="Pectin_lyas_fold"/>
</dbReference>
<dbReference type="PROSITE" id="PS51257">
    <property type="entry name" value="PROKAR_LIPOPROTEIN"/>
    <property type="match status" value="1"/>
</dbReference>
<keyword evidence="1 2" id="KW-0456">Lyase</keyword>
<evidence type="ECO:0000256" key="1">
    <source>
        <dbReference type="ARBA" id="ARBA00023239"/>
    </source>
</evidence>
<accession>A0ABP9QVH1</accession>
<keyword evidence="2" id="KW-0624">Polysaccharide degradation</keyword>
<dbReference type="InterPro" id="IPR002022">
    <property type="entry name" value="Pec_lyase"/>
</dbReference>
<dbReference type="GO" id="GO:0016829">
    <property type="term" value="F:lyase activity"/>
    <property type="evidence" value="ECO:0007669"/>
    <property type="project" value="UniProtKB-KW"/>
</dbReference>
<keyword evidence="2" id="KW-0964">Secreted</keyword>
<dbReference type="Pfam" id="PF00544">
    <property type="entry name" value="Pectate_lyase_4"/>
    <property type="match status" value="3"/>
</dbReference>
<evidence type="ECO:0000313" key="5">
    <source>
        <dbReference type="EMBL" id="GAA5168102.1"/>
    </source>
</evidence>
<dbReference type="SMART" id="SM00656">
    <property type="entry name" value="Amb_all"/>
    <property type="match status" value="1"/>
</dbReference>
<dbReference type="PANTHER" id="PTHR31683">
    <property type="entry name" value="PECTATE LYASE 18-RELATED"/>
    <property type="match status" value="1"/>
</dbReference>
<organism evidence="5 6">
    <name type="scientific">Viridibacterium curvum</name>
    <dbReference type="NCBI Taxonomy" id="1101404"/>
    <lineage>
        <taxon>Bacteria</taxon>
        <taxon>Pseudomonadati</taxon>
        <taxon>Pseudomonadota</taxon>
        <taxon>Betaproteobacteria</taxon>
        <taxon>Rhodocyclales</taxon>
        <taxon>Rhodocyclaceae</taxon>
        <taxon>Viridibacterium</taxon>
    </lineage>
</organism>
<sequence length="486" mass="53391">MLRSKSYLVWRFLALALPLPALLSCAGGGLGPADFARLPANDVARQTLPAEDGWGGGTTGGAAARADDIYTVTTRKQFIDALKRSGSSPKIIRVQGTINLSSDDAGRELVEKDYADPGYDFEAYKKAYDPNKWNRQNTVGGRPPKVSGPLEEARRRSYENQKRVVQVLIPSNTTIIGIGSDAKIIKGNLYLNFDVENIIIRNIAFEDAFDYFPMWNPEDTFSFAPVQGFALSGCQADFIDDTRGPHRCNGGRWNGEYDLISVKGATRVWIDHCSFSDGARPDKLFPSPFAFPYNQPEQKFQHHDGSLDITNGSNYVTVSHNHFSNHDKLMLVGGSDNYPSDEGKLKVTIRHNFFDGIRQRQPLTRYGQVHVYNNLFRGKRDGTGSGFSYAFGLGRQAKLYSQNNAFEIEGATVPDLVYHVTPDSALFDQGSLFNGQPADIVNAFNARNSGAKLSSDPGWKPAGAYKLLPAAEVAGFVLANQGPGKL</sequence>